<dbReference type="PROSITE" id="PS51257">
    <property type="entry name" value="PROKAR_LIPOPROTEIN"/>
    <property type="match status" value="1"/>
</dbReference>
<organism evidence="1 2">
    <name type="scientific">Polaribacter marinaquae</name>
    <dbReference type="NCBI Taxonomy" id="1642819"/>
    <lineage>
        <taxon>Bacteria</taxon>
        <taxon>Pseudomonadati</taxon>
        <taxon>Bacteroidota</taxon>
        <taxon>Flavobacteriia</taxon>
        <taxon>Flavobacteriales</taxon>
        <taxon>Flavobacteriaceae</taxon>
    </lineage>
</organism>
<keyword evidence="2" id="KW-1185">Reference proteome</keyword>
<reference evidence="1 2" key="1">
    <citation type="submission" date="2024-03" db="EMBL/GenBank/DDBJ databases">
        <authorList>
            <person name="Cao K."/>
        </authorList>
    </citation>
    <scope>NUCLEOTIDE SEQUENCE [LARGE SCALE GENOMIC DNA]</scope>
    <source>
        <strain evidence="1 2">MCCC 1K00696</strain>
    </source>
</reference>
<dbReference type="EMBL" id="CP150496">
    <property type="protein sequence ID" value="WYW54914.1"/>
    <property type="molecule type" value="Genomic_DNA"/>
</dbReference>
<name>A0ABZ2TP46_9FLAO</name>
<dbReference type="InterPro" id="IPR020018">
    <property type="entry name" value="Motility-assoc_lipoprot_GldH"/>
</dbReference>
<dbReference type="Pfam" id="PF14109">
    <property type="entry name" value="GldH_lipo"/>
    <property type="match status" value="1"/>
</dbReference>
<dbReference type="NCBIfam" id="TIGR03511">
    <property type="entry name" value="GldH_lipo"/>
    <property type="match status" value="1"/>
</dbReference>
<sequence length="166" mass="19326">MERIQKNKILLFVGFFFLMISCQDVSEFNQYKTLEDGSWKSNQDLTFNFEVKDTIRPKNLFINIRNNNEYEYSNLFIITTLKFPNNTAVIDTLQYEMADEKGVFLGSGFSSIKENKLFYKEEKVFPTSGNYVLSVKQAMRKNGEINEIKNLKGILDVGLTIEKINE</sequence>
<keyword evidence="1" id="KW-0449">Lipoprotein</keyword>
<dbReference type="RefSeq" id="WP_340932131.1">
    <property type="nucleotide sequence ID" value="NZ_CP150496.1"/>
</dbReference>
<accession>A0ABZ2TP46</accession>
<protein>
    <submittedName>
        <fullName evidence="1">Gliding motility lipoprotein GldH</fullName>
    </submittedName>
</protein>
<evidence type="ECO:0000313" key="1">
    <source>
        <dbReference type="EMBL" id="WYW54914.1"/>
    </source>
</evidence>
<evidence type="ECO:0000313" key="2">
    <source>
        <dbReference type="Proteomes" id="UP001491088"/>
    </source>
</evidence>
<dbReference type="Proteomes" id="UP001491088">
    <property type="component" value="Chromosome"/>
</dbReference>
<gene>
    <name evidence="1" type="ORF">WG950_10280</name>
</gene>
<proteinExistence type="predicted"/>